<evidence type="ECO:0000313" key="1">
    <source>
        <dbReference type="EMBL" id="CAI9742981.1"/>
    </source>
</evidence>
<gene>
    <name evidence="1" type="ORF">OCTVUL_1B009049</name>
</gene>
<dbReference type="Proteomes" id="UP001162480">
    <property type="component" value="Chromosome 28"/>
</dbReference>
<protein>
    <submittedName>
        <fullName evidence="1">Uncharacterized protein</fullName>
    </submittedName>
</protein>
<keyword evidence="2" id="KW-1185">Reference proteome</keyword>
<sequence length="296" mass="34098">MGKNLQYRMGYHYSIPKEIGFVQSPESKPKMLLLLILATILTVSSNQEFDEAFYKFLGPGYSYTYLQTPPTEKFYPSRSLLECSLIALNSQSEFFTYNKVNRICSEWIKTYAVSMGANSLIYDSILKKGHPSTWNVDKCVGSYCPNFFRHPLLDIWNELQIDEVKLVLYKNQSAVVTMVFEGQNTNLESWFTQEKLKSSPWSDLASDATNCFSIVGIENKRRFYVSNLHEGCPKDLGWLTINEAFHTCDWEKSNYFPKILYSDTTSKIKWEDGYGVADSMAIFIRLRQNLPIPVSV</sequence>
<name>A0AA36BYE7_OCTVU</name>
<reference evidence="1" key="1">
    <citation type="submission" date="2023-08" db="EMBL/GenBank/DDBJ databases">
        <authorList>
            <person name="Alioto T."/>
            <person name="Alioto T."/>
            <person name="Gomez Garrido J."/>
        </authorList>
    </citation>
    <scope>NUCLEOTIDE SEQUENCE</scope>
</reference>
<proteinExistence type="predicted"/>
<organism evidence="1 2">
    <name type="scientific">Octopus vulgaris</name>
    <name type="common">Common octopus</name>
    <dbReference type="NCBI Taxonomy" id="6645"/>
    <lineage>
        <taxon>Eukaryota</taxon>
        <taxon>Metazoa</taxon>
        <taxon>Spiralia</taxon>
        <taxon>Lophotrochozoa</taxon>
        <taxon>Mollusca</taxon>
        <taxon>Cephalopoda</taxon>
        <taxon>Coleoidea</taxon>
        <taxon>Octopodiformes</taxon>
        <taxon>Octopoda</taxon>
        <taxon>Incirrata</taxon>
        <taxon>Octopodidae</taxon>
        <taxon>Octopus</taxon>
    </lineage>
</organism>
<dbReference type="EMBL" id="OX597841">
    <property type="protein sequence ID" value="CAI9742981.1"/>
    <property type="molecule type" value="Genomic_DNA"/>
</dbReference>
<accession>A0AA36BYE7</accession>
<evidence type="ECO:0000313" key="2">
    <source>
        <dbReference type="Proteomes" id="UP001162480"/>
    </source>
</evidence>
<dbReference type="AlphaFoldDB" id="A0AA36BYE7"/>